<dbReference type="AlphaFoldDB" id="A0A811JR94"/>
<organism evidence="1 2">
    <name type="scientific">Bursaphelenchus okinawaensis</name>
    <dbReference type="NCBI Taxonomy" id="465554"/>
    <lineage>
        <taxon>Eukaryota</taxon>
        <taxon>Metazoa</taxon>
        <taxon>Ecdysozoa</taxon>
        <taxon>Nematoda</taxon>
        <taxon>Chromadorea</taxon>
        <taxon>Rhabditida</taxon>
        <taxon>Tylenchina</taxon>
        <taxon>Tylenchomorpha</taxon>
        <taxon>Aphelenchoidea</taxon>
        <taxon>Aphelenchoididae</taxon>
        <taxon>Bursaphelenchus</taxon>
    </lineage>
</organism>
<keyword evidence="2" id="KW-1185">Reference proteome</keyword>
<name>A0A811JR94_9BILA</name>
<evidence type="ECO:0000313" key="1">
    <source>
        <dbReference type="EMBL" id="CAD5205932.1"/>
    </source>
</evidence>
<dbReference type="EMBL" id="CAJFCW020000001">
    <property type="protein sequence ID" value="CAG9079865.1"/>
    <property type="molecule type" value="Genomic_DNA"/>
</dbReference>
<comment type="caution">
    <text evidence="1">The sequence shown here is derived from an EMBL/GenBank/DDBJ whole genome shotgun (WGS) entry which is preliminary data.</text>
</comment>
<reference evidence="1" key="1">
    <citation type="submission" date="2020-09" db="EMBL/GenBank/DDBJ databases">
        <authorList>
            <person name="Kikuchi T."/>
        </authorList>
    </citation>
    <scope>NUCLEOTIDE SEQUENCE</scope>
    <source>
        <strain evidence="1">SH1</strain>
    </source>
</reference>
<accession>A0A811JR94</accession>
<dbReference type="Proteomes" id="UP000614601">
    <property type="component" value="Unassembled WGS sequence"/>
</dbReference>
<proteinExistence type="predicted"/>
<protein>
    <submittedName>
        <fullName evidence="1">Uncharacterized protein</fullName>
    </submittedName>
</protein>
<evidence type="ECO:0000313" key="2">
    <source>
        <dbReference type="Proteomes" id="UP000614601"/>
    </source>
</evidence>
<dbReference type="Proteomes" id="UP000783686">
    <property type="component" value="Unassembled WGS sequence"/>
</dbReference>
<dbReference type="EMBL" id="CAJFDH010000001">
    <property type="protein sequence ID" value="CAD5205932.1"/>
    <property type="molecule type" value="Genomic_DNA"/>
</dbReference>
<sequence length="100" mass="11410">MSSQDANVNVDVAANFDVEGYKKLIEKIEVLVKRTVEKTASLEYMANPEKMQDVYKAIFLQLYKTTKQMVQLSSSCELKNQGCHVAWKIKQTNPFTVFSV</sequence>
<gene>
    <name evidence="1" type="ORF">BOKJ2_LOCUS616</name>
</gene>